<dbReference type="SUPFAM" id="SSF47781">
    <property type="entry name" value="RuvA domain 2-like"/>
    <property type="match status" value="1"/>
</dbReference>
<keyword evidence="4" id="KW-1185">Reference proteome</keyword>
<protein>
    <recommendedName>
        <fullName evidence="1">Type II secretion system protein K</fullName>
    </recommendedName>
</protein>
<gene>
    <name evidence="3" type="ORF">BN948_00336</name>
</gene>
<feature type="domain" description="T2SS protein K second SAM-like" evidence="2">
    <location>
        <begin position="232"/>
        <end position="280"/>
    </location>
</feature>
<sequence>MNAKRRQQGAALLLAMLTVTLVAALAASALWQQWRALEIERAERQRAQAAWILAGALDWARLILREDARGNQTNGNPDHLGEPWALPLEEARLSSFLAADRDNNADSALEAFLSGEMTDLQSRLNFNNAVRQTVGQGSGQGQGPGTRQVEISEPDLDILRRLYEQLGLPVSELDAAVNELLASTRLALSDPLPSRTALLPAKLSQLSWLGLSPQSLARLEPHLTVLPQRTTLNLNTASAEAIAASLPGLDLAQARQLVSARERKPFRAIAEAQRLLPEGPVTLSDQYHGVRSAYFEVRGRLRLDDTIIEERSLVVRQALDVRIVWRERFTRR</sequence>
<evidence type="ECO:0000313" key="4">
    <source>
        <dbReference type="Proteomes" id="UP000028878"/>
    </source>
</evidence>
<dbReference type="InterPro" id="IPR010994">
    <property type="entry name" value="RuvA_2-like"/>
</dbReference>
<accession>A0A1L1P881</accession>
<dbReference type="NCBIfam" id="NF037980">
    <property type="entry name" value="T2SS_GspK"/>
    <property type="match status" value="1"/>
</dbReference>
<evidence type="ECO:0000313" key="3">
    <source>
        <dbReference type="EMBL" id="CDN85938.1"/>
    </source>
</evidence>
<dbReference type="InterPro" id="IPR045584">
    <property type="entry name" value="Pilin-like"/>
</dbReference>
<dbReference type="PIRSF" id="PIRSF002786">
    <property type="entry name" value="XcpX"/>
    <property type="match status" value="1"/>
</dbReference>
<dbReference type="InterPro" id="IPR005628">
    <property type="entry name" value="GspK"/>
</dbReference>
<dbReference type="EMBL" id="CCAE010000002">
    <property type="protein sequence ID" value="CDN85938.1"/>
    <property type="molecule type" value="Genomic_DNA"/>
</dbReference>
<dbReference type="Gene3D" id="3.30.1300.30">
    <property type="entry name" value="GSPII I/J protein-like"/>
    <property type="match status" value="2"/>
</dbReference>
<dbReference type="RefSeq" id="WP_009520016.1">
    <property type="nucleotide sequence ID" value="NZ_CCAE010000002.1"/>
</dbReference>
<evidence type="ECO:0000259" key="2">
    <source>
        <dbReference type="Pfam" id="PF03934"/>
    </source>
</evidence>
<organism evidence="3 4">
    <name type="scientific">Hydrogenophaga intermedia</name>
    <dbReference type="NCBI Taxonomy" id="65786"/>
    <lineage>
        <taxon>Bacteria</taxon>
        <taxon>Pseudomonadati</taxon>
        <taxon>Pseudomonadota</taxon>
        <taxon>Betaproteobacteria</taxon>
        <taxon>Burkholderiales</taxon>
        <taxon>Comamonadaceae</taxon>
        <taxon>Hydrogenophaga</taxon>
    </lineage>
</organism>
<reference evidence="4" key="1">
    <citation type="submission" date="2014-02" db="EMBL/GenBank/DDBJ databases">
        <authorList>
            <person name="Gan H."/>
        </authorList>
    </citation>
    <scope>NUCLEOTIDE SEQUENCE [LARGE SCALE GENOMIC DNA]</scope>
    <source>
        <strain evidence="4">S1</strain>
    </source>
</reference>
<dbReference type="Pfam" id="PF03934">
    <property type="entry name" value="T2SSK"/>
    <property type="match status" value="1"/>
</dbReference>
<dbReference type="SUPFAM" id="SSF54523">
    <property type="entry name" value="Pili subunits"/>
    <property type="match status" value="1"/>
</dbReference>
<comment type="subcellular location">
    <subcellularLocation>
        <location evidence="1">Cell inner membrane</location>
    </subcellularLocation>
</comment>
<dbReference type="InterPro" id="IPR038072">
    <property type="entry name" value="GspK_central_sf"/>
</dbReference>
<dbReference type="AlphaFoldDB" id="A0A1L1P881"/>
<dbReference type="GO" id="GO:0009306">
    <property type="term" value="P:protein secretion"/>
    <property type="evidence" value="ECO:0007669"/>
    <property type="project" value="InterPro"/>
</dbReference>
<dbReference type="PANTHER" id="PTHR38831">
    <property type="entry name" value="TYPE II SECRETION SYSTEM PROTEIN K"/>
    <property type="match status" value="1"/>
</dbReference>
<keyword evidence="1" id="KW-1003">Cell membrane</keyword>
<dbReference type="Gene3D" id="1.10.40.60">
    <property type="entry name" value="EpsJ-like"/>
    <property type="match status" value="3"/>
</dbReference>
<keyword evidence="1" id="KW-0472">Membrane</keyword>
<name>A0A1L1P881_HYDIT</name>
<dbReference type="InterPro" id="IPR049179">
    <property type="entry name" value="T2SSK_SAM-like_2nd"/>
</dbReference>
<comment type="similarity">
    <text evidence="1">Belongs to the GSP K family.</text>
</comment>
<dbReference type="PANTHER" id="PTHR38831:SF1">
    <property type="entry name" value="TYPE II SECRETION SYSTEM PROTEIN K-RELATED"/>
    <property type="match status" value="1"/>
</dbReference>
<dbReference type="Proteomes" id="UP000028878">
    <property type="component" value="Unassembled WGS sequence"/>
</dbReference>
<proteinExistence type="inferred from homology"/>
<keyword evidence="1" id="KW-0813">Transport</keyword>
<reference evidence="4" key="2">
    <citation type="submission" date="2014-11" db="EMBL/GenBank/DDBJ databases">
        <title>Draft genome sequence of Hydrogenophaga intermedia S1.</title>
        <authorList>
            <person name="Gan H.M."/>
            <person name="Chew T.H."/>
            <person name="Stolz A."/>
        </authorList>
    </citation>
    <scope>NUCLEOTIDE SEQUENCE [LARGE SCALE GENOMIC DNA]</scope>
    <source>
        <strain evidence="4">S1</strain>
    </source>
</reference>
<keyword evidence="1" id="KW-0997">Cell inner membrane</keyword>
<dbReference type="GO" id="GO:0005886">
    <property type="term" value="C:plasma membrane"/>
    <property type="evidence" value="ECO:0007669"/>
    <property type="project" value="UniProtKB-SubCell"/>
</dbReference>
<evidence type="ECO:0000256" key="1">
    <source>
        <dbReference type="PIRNR" id="PIRNR002786"/>
    </source>
</evidence>